<evidence type="ECO:0000313" key="3">
    <source>
        <dbReference type="Proteomes" id="UP000041254"/>
    </source>
</evidence>
<feature type="compositionally biased region" description="Low complexity" evidence="1">
    <location>
        <begin position="222"/>
        <end position="242"/>
    </location>
</feature>
<evidence type="ECO:0008006" key="4">
    <source>
        <dbReference type="Google" id="ProtNLM"/>
    </source>
</evidence>
<proteinExistence type="predicted"/>
<keyword evidence="3" id="KW-1185">Reference proteome</keyword>
<dbReference type="Proteomes" id="UP000041254">
    <property type="component" value="Unassembled WGS sequence"/>
</dbReference>
<organism evidence="2 3">
    <name type="scientific">Vitrella brassicaformis (strain CCMP3155)</name>
    <dbReference type="NCBI Taxonomy" id="1169540"/>
    <lineage>
        <taxon>Eukaryota</taxon>
        <taxon>Sar</taxon>
        <taxon>Alveolata</taxon>
        <taxon>Colpodellida</taxon>
        <taxon>Vitrellaceae</taxon>
        <taxon>Vitrella</taxon>
    </lineage>
</organism>
<feature type="region of interest" description="Disordered" evidence="1">
    <location>
        <begin position="222"/>
        <end position="246"/>
    </location>
</feature>
<dbReference type="EMBL" id="CDMY01000519">
    <property type="protein sequence ID" value="CEM19683.1"/>
    <property type="molecule type" value="Genomic_DNA"/>
</dbReference>
<reference evidence="2 3" key="1">
    <citation type="submission" date="2014-11" db="EMBL/GenBank/DDBJ databases">
        <authorList>
            <person name="Zhu J."/>
            <person name="Qi W."/>
            <person name="Song R."/>
        </authorList>
    </citation>
    <scope>NUCLEOTIDE SEQUENCE [LARGE SCALE GENOMIC DNA]</scope>
</reference>
<name>A0A0G4FXT9_VITBC</name>
<protein>
    <recommendedName>
        <fullName evidence="4">F-box domain-containing protein</fullName>
    </recommendedName>
</protein>
<dbReference type="OrthoDB" id="537270at2759"/>
<dbReference type="InParanoid" id="A0A0G4FXT9"/>
<dbReference type="AlphaFoldDB" id="A0A0G4FXT9"/>
<dbReference type="VEuPathDB" id="CryptoDB:Vbra_5977"/>
<accession>A0A0G4FXT9</accession>
<evidence type="ECO:0000313" key="2">
    <source>
        <dbReference type="EMBL" id="CEM19683.1"/>
    </source>
</evidence>
<gene>
    <name evidence="2" type="ORF">Vbra_5977</name>
</gene>
<evidence type="ECO:0000256" key="1">
    <source>
        <dbReference type="SAM" id="MobiDB-lite"/>
    </source>
</evidence>
<sequence>MAQAGWRELPDNLLLSICVCSDLASIKSILRACKSWNTAAFQGANREGFFCVLVTQTVGVTFLSYATGPEGAYGRRYEQLFTDLSNTPKEIIEAQRDVFTGLSRLSSVASIKASCAKQKADRELLMSGVFRVGCFSNRTKVWQGSRANTMFRRMVRAAALSNAGAHNDAALPLKKHVEAFIDQCQDHLEVYDMWVSGFEEWGCVPWKRSALQFLSDIFEGSNSSSAASSPTSSTSTSSSSSSGEEEVAIPIMSELSDNMVQLDTSIRACHTEAMDLSLKIPPGVPCSHWWYHLPPSWGGFH</sequence>